<name>B4HRH3_DROSE</name>
<organism evidence="2">
    <name type="scientific">Drosophila sechellia</name>
    <name type="common">Fruit fly</name>
    <dbReference type="NCBI Taxonomy" id="7238"/>
    <lineage>
        <taxon>Eukaryota</taxon>
        <taxon>Metazoa</taxon>
        <taxon>Ecdysozoa</taxon>
        <taxon>Arthropoda</taxon>
        <taxon>Hexapoda</taxon>
        <taxon>Insecta</taxon>
        <taxon>Pterygota</taxon>
        <taxon>Neoptera</taxon>
        <taxon>Endopterygota</taxon>
        <taxon>Diptera</taxon>
        <taxon>Brachycera</taxon>
        <taxon>Muscomorpha</taxon>
        <taxon>Ephydroidea</taxon>
        <taxon>Drosophilidae</taxon>
        <taxon>Drosophila</taxon>
        <taxon>Sophophora</taxon>
    </lineage>
</organism>
<evidence type="ECO:0000313" key="1">
    <source>
        <dbReference type="EMBL" id="EDW46855.1"/>
    </source>
</evidence>
<protein>
    <submittedName>
        <fullName evidence="1">GM20736</fullName>
    </submittedName>
</protein>
<evidence type="ECO:0000313" key="2">
    <source>
        <dbReference type="Proteomes" id="UP000001292"/>
    </source>
</evidence>
<dbReference type="HOGENOM" id="CLU_2998653_0_0_1"/>
<reference evidence="1 2" key="1">
    <citation type="journal article" date="2007" name="Nature">
        <title>Evolution of genes and genomes on the Drosophila phylogeny.</title>
        <authorList>
            <consortium name="Drosophila 12 Genomes Consortium"/>
            <person name="Clark A.G."/>
            <person name="Eisen M.B."/>
            <person name="Smith D.R."/>
            <person name="Bergman C.M."/>
            <person name="Oliver B."/>
            <person name="Markow T.A."/>
            <person name="Kaufman T.C."/>
            <person name="Kellis M."/>
            <person name="Gelbart W."/>
            <person name="Iyer V.N."/>
            <person name="Pollard D.A."/>
            <person name="Sackton T.B."/>
            <person name="Larracuente A.M."/>
            <person name="Singh N.D."/>
            <person name="Abad J.P."/>
            <person name="Abt D.N."/>
            <person name="Adryan B."/>
            <person name="Aguade M."/>
            <person name="Akashi H."/>
            <person name="Anderson W.W."/>
            <person name="Aquadro C.F."/>
            <person name="Ardell D.H."/>
            <person name="Arguello R."/>
            <person name="Artieri C.G."/>
            <person name="Barbash D.A."/>
            <person name="Barker D."/>
            <person name="Barsanti P."/>
            <person name="Batterham P."/>
            <person name="Batzoglou S."/>
            <person name="Begun D."/>
            <person name="Bhutkar A."/>
            <person name="Blanco E."/>
            <person name="Bosak S.A."/>
            <person name="Bradley R.K."/>
            <person name="Brand A.D."/>
            <person name="Brent M.R."/>
            <person name="Brooks A.N."/>
            <person name="Brown R.H."/>
            <person name="Butlin R.K."/>
            <person name="Caggese C."/>
            <person name="Calvi B.R."/>
            <person name="Bernardo de Carvalho A."/>
            <person name="Caspi A."/>
            <person name="Castrezana S."/>
            <person name="Celniker S.E."/>
            <person name="Chang J.L."/>
            <person name="Chapple C."/>
            <person name="Chatterji S."/>
            <person name="Chinwalla A."/>
            <person name="Civetta A."/>
            <person name="Clifton S.W."/>
            <person name="Comeron J.M."/>
            <person name="Costello J.C."/>
            <person name="Coyne J.A."/>
            <person name="Daub J."/>
            <person name="David R.G."/>
            <person name="Delcher A.L."/>
            <person name="Delehaunty K."/>
            <person name="Do C.B."/>
            <person name="Ebling H."/>
            <person name="Edwards K."/>
            <person name="Eickbush T."/>
            <person name="Evans J.D."/>
            <person name="Filipski A."/>
            <person name="Findeiss S."/>
            <person name="Freyhult E."/>
            <person name="Fulton L."/>
            <person name="Fulton R."/>
            <person name="Garcia A.C."/>
            <person name="Gardiner A."/>
            <person name="Garfield D.A."/>
            <person name="Garvin B.E."/>
            <person name="Gibson G."/>
            <person name="Gilbert D."/>
            <person name="Gnerre S."/>
            <person name="Godfrey J."/>
            <person name="Good R."/>
            <person name="Gotea V."/>
            <person name="Gravely B."/>
            <person name="Greenberg A.J."/>
            <person name="Griffiths-Jones S."/>
            <person name="Gross S."/>
            <person name="Guigo R."/>
            <person name="Gustafson E.A."/>
            <person name="Haerty W."/>
            <person name="Hahn M.W."/>
            <person name="Halligan D.L."/>
            <person name="Halpern A.L."/>
            <person name="Halter G.M."/>
            <person name="Han M.V."/>
            <person name="Heger A."/>
            <person name="Hillier L."/>
            <person name="Hinrichs A.S."/>
            <person name="Holmes I."/>
            <person name="Hoskins R.A."/>
            <person name="Hubisz M.J."/>
            <person name="Hultmark D."/>
            <person name="Huntley M.A."/>
            <person name="Jaffe D.B."/>
            <person name="Jagadeeshan S."/>
            <person name="Jeck W.R."/>
            <person name="Johnson J."/>
            <person name="Jones C.D."/>
            <person name="Jordan W.C."/>
            <person name="Karpen G.H."/>
            <person name="Kataoka E."/>
            <person name="Keightley P.D."/>
            <person name="Kheradpour P."/>
            <person name="Kirkness E.F."/>
            <person name="Koerich L.B."/>
            <person name="Kristiansen K."/>
            <person name="Kudrna D."/>
            <person name="Kulathinal R.J."/>
            <person name="Kumar S."/>
            <person name="Kwok R."/>
            <person name="Lander E."/>
            <person name="Langley C.H."/>
            <person name="Lapoint R."/>
            <person name="Lazzaro B.P."/>
            <person name="Lee S.J."/>
            <person name="Levesque L."/>
            <person name="Li R."/>
            <person name="Lin C.F."/>
            <person name="Lin M.F."/>
            <person name="Lindblad-Toh K."/>
            <person name="Llopart A."/>
            <person name="Long M."/>
            <person name="Low L."/>
            <person name="Lozovsky E."/>
            <person name="Lu J."/>
            <person name="Luo M."/>
            <person name="Machado C.A."/>
            <person name="Makalowski W."/>
            <person name="Marzo M."/>
            <person name="Matsuda M."/>
            <person name="Matzkin L."/>
            <person name="McAllister B."/>
            <person name="McBride C.S."/>
            <person name="McKernan B."/>
            <person name="McKernan K."/>
            <person name="Mendez-Lago M."/>
            <person name="Minx P."/>
            <person name="Mollenhauer M.U."/>
            <person name="Montooth K."/>
            <person name="Mount S.M."/>
            <person name="Mu X."/>
            <person name="Myers E."/>
            <person name="Negre B."/>
            <person name="Newfeld S."/>
            <person name="Nielsen R."/>
            <person name="Noor M.A."/>
            <person name="O'Grady P."/>
            <person name="Pachter L."/>
            <person name="Papaceit M."/>
            <person name="Parisi M.J."/>
            <person name="Parisi M."/>
            <person name="Parts L."/>
            <person name="Pedersen J.S."/>
            <person name="Pesole G."/>
            <person name="Phillippy A.M."/>
            <person name="Ponting C.P."/>
            <person name="Pop M."/>
            <person name="Porcelli D."/>
            <person name="Powell J.R."/>
            <person name="Prohaska S."/>
            <person name="Pruitt K."/>
            <person name="Puig M."/>
            <person name="Quesneville H."/>
            <person name="Ram K.R."/>
            <person name="Rand D."/>
            <person name="Rasmussen M.D."/>
            <person name="Reed L.K."/>
            <person name="Reenan R."/>
            <person name="Reily A."/>
            <person name="Remington K.A."/>
            <person name="Rieger T.T."/>
            <person name="Ritchie M.G."/>
            <person name="Robin C."/>
            <person name="Rogers Y.H."/>
            <person name="Rohde C."/>
            <person name="Rozas J."/>
            <person name="Rubenfield M.J."/>
            <person name="Ruiz A."/>
            <person name="Russo S."/>
            <person name="Salzberg S.L."/>
            <person name="Sanchez-Gracia A."/>
            <person name="Saranga D.J."/>
            <person name="Sato H."/>
            <person name="Schaeffer S.W."/>
            <person name="Schatz M.C."/>
            <person name="Schlenke T."/>
            <person name="Schwartz R."/>
            <person name="Segarra C."/>
            <person name="Singh R.S."/>
            <person name="Sirot L."/>
            <person name="Sirota M."/>
            <person name="Sisneros N.B."/>
            <person name="Smith C.D."/>
            <person name="Smith T.F."/>
            <person name="Spieth J."/>
            <person name="Stage D.E."/>
            <person name="Stark A."/>
            <person name="Stephan W."/>
            <person name="Strausberg R.L."/>
            <person name="Strempel S."/>
            <person name="Sturgill D."/>
            <person name="Sutton G."/>
            <person name="Sutton G.G."/>
            <person name="Tao W."/>
            <person name="Teichmann S."/>
            <person name="Tobari Y.N."/>
            <person name="Tomimura Y."/>
            <person name="Tsolas J.M."/>
            <person name="Valente V.L."/>
            <person name="Venter E."/>
            <person name="Venter J.C."/>
            <person name="Vicario S."/>
            <person name="Vieira F.G."/>
            <person name="Vilella A.J."/>
            <person name="Villasante A."/>
            <person name="Walenz B."/>
            <person name="Wang J."/>
            <person name="Wasserman M."/>
            <person name="Watts T."/>
            <person name="Wilson D."/>
            <person name="Wilson R.K."/>
            <person name="Wing R.A."/>
            <person name="Wolfner M.F."/>
            <person name="Wong A."/>
            <person name="Wong G.K."/>
            <person name="Wu C.I."/>
            <person name="Wu G."/>
            <person name="Yamamoto D."/>
            <person name="Yang H.P."/>
            <person name="Yang S.P."/>
            <person name="Yorke J.A."/>
            <person name="Yoshida K."/>
            <person name="Zdobnov E."/>
            <person name="Zhang P."/>
            <person name="Zhang Y."/>
            <person name="Zimin A.V."/>
            <person name="Baldwin J."/>
            <person name="Abdouelleil A."/>
            <person name="Abdulkadir J."/>
            <person name="Abebe A."/>
            <person name="Abera B."/>
            <person name="Abreu J."/>
            <person name="Acer S.C."/>
            <person name="Aftuck L."/>
            <person name="Alexander A."/>
            <person name="An P."/>
            <person name="Anderson E."/>
            <person name="Anderson S."/>
            <person name="Arachi H."/>
            <person name="Azer M."/>
            <person name="Bachantsang P."/>
            <person name="Barry A."/>
            <person name="Bayul T."/>
            <person name="Berlin A."/>
            <person name="Bessette D."/>
            <person name="Bloom T."/>
            <person name="Blye J."/>
            <person name="Boguslavskiy L."/>
            <person name="Bonnet C."/>
            <person name="Boukhgalter B."/>
            <person name="Bourzgui I."/>
            <person name="Brown A."/>
            <person name="Cahill P."/>
            <person name="Channer S."/>
            <person name="Cheshatsang Y."/>
            <person name="Chuda L."/>
            <person name="Citroen M."/>
            <person name="Collymore A."/>
            <person name="Cooke P."/>
            <person name="Costello M."/>
            <person name="D'Aco K."/>
            <person name="Daza R."/>
            <person name="De Haan G."/>
            <person name="DeGray S."/>
            <person name="DeMaso C."/>
            <person name="Dhargay N."/>
            <person name="Dooley K."/>
            <person name="Dooley E."/>
            <person name="Doricent M."/>
            <person name="Dorje P."/>
            <person name="Dorjee K."/>
            <person name="Dupes A."/>
            <person name="Elong R."/>
            <person name="Falk J."/>
            <person name="Farina A."/>
            <person name="Faro S."/>
            <person name="Ferguson D."/>
            <person name="Fisher S."/>
            <person name="Foley C.D."/>
            <person name="Franke A."/>
            <person name="Friedrich D."/>
            <person name="Gadbois L."/>
            <person name="Gearin G."/>
            <person name="Gearin C.R."/>
            <person name="Giannoukos G."/>
            <person name="Goode T."/>
            <person name="Graham J."/>
            <person name="Grandbois E."/>
            <person name="Grewal S."/>
            <person name="Gyaltsen K."/>
            <person name="Hafez N."/>
            <person name="Hagos B."/>
            <person name="Hall J."/>
            <person name="Henson C."/>
            <person name="Hollinger A."/>
            <person name="Honan T."/>
            <person name="Huard M.D."/>
            <person name="Hughes L."/>
            <person name="Hurhula B."/>
            <person name="Husby M.E."/>
            <person name="Kamat A."/>
            <person name="Kanga B."/>
            <person name="Kashin S."/>
            <person name="Khazanovich D."/>
            <person name="Kisner P."/>
            <person name="Lance K."/>
            <person name="Lara M."/>
            <person name="Lee W."/>
            <person name="Lennon N."/>
            <person name="Letendre F."/>
            <person name="LeVine R."/>
            <person name="Lipovsky A."/>
            <person name="Liu X."/>
            <person name="Liu J."/>
            <person name="Liu S."/>
            <person name="Lokyitsang T."/>
            <person name="Lokyitsang Y."/>
            <person name="Lubonja R."/>
            <person name="Lui A."/>
            <person name="MacDonald P."/>
            <person name="Magnisalis V."/>
            <person name="Maru K."/>
            <person name="Matthews C."/>
            <person name="McCusker W."/>
            <person name="McDonough S."/>
            <person name="Mehta T."/>
            <person name="Meldrim J."/>
            <person name="Meneus L."/>
            <person name="Mihai O."/>
            <person name="Mihalev A."/>
            <person name="Mihova T."/>
            <person name="Mittelman R."/>
            <person name="Mlenga V."/>
            <person name="Montmayeur A."/>
            <person name="Mulrain L."/>
            <person name="Navidi A."/>
            <person name="Naylor J."/>
            <person name="Negash T."/>
            <person name="Nguyen T."/>
            <person name="Nguyen N."/>
            <person name="Nicol R."/>
            <person name="Norbu C."/>
            <person name="Norbu N."/>
            <person name="Novod N."/>
            <person name="O'Neill B."/>
            <person name="Osman S."/>
            <person name="Markiewicz E."/>
            <person name="Oyono O.L."/>
            <person name="Patti C."/>
            <person name="Phunkhang P."/>
            <person name="Pierre F."/>
            <person name="Priest M."/>
            <person name="Raghuraman S."/>
            <person name="Rege F."/>
            <person name="Reyes R."/>
            <person name="Rise C."/>
            <person name="Rogov P."/>
            <person name="Ross K."/>
            <person name="Ryan E."/>
            <person name="Settipalli S."/>
            <person name="Shea T."/>
            <person name="Sherpa N."/>
            <person name="Shi L."/>
            <person name="Shih D."/>
            <person name="Sparrow T."/>
            <person name="Spaulding J."/>
            <person name="Stalker J."/>
            <person name="Stange-Thomann N."/>
            <person name="Stavropoulos S."/>
            <person name="Stone C."/>
            <person name="Strader C."/>
            <person name="Tesfaye S."/>
            <person name="Thomson T."/>
            <person name="Thoulutsang Y."/>
            <person name="Thoulutsang D."/>
            <person name="Topham K."/>
            <person name="Topping I."/>
            <person name="Tsamla T."/>
            <person name="Vassiliev H."/>
            <person name="Vo A."/>
            <person name="Wangchuk T."/>
            <person name="Wangdi T."/>
            <person name="Weiand M."/>
            <person name="Wilkinson J."/>
            <person name="Wilson A."/>
            <person name="Yadav S."/>
            <person name="Young G."/>
            <person name="Yu Q."/>
            <person name="Zembek L."/>
            <person name="Zhong D."/>
            <person name="Zimmer A."/>
            <person name="Zwirko Z."/>
            <person name="Jaffe D.B."/>
            <person name="Alvarez P."/>
            <person name="Brockman W."/>
            <person name="Butler J."/>
            <person name="Chin C."/>
            <person name="Gnerre S."/>
            <person name="Grabherr M."/>
            <person name="Kleber M."/>
            <person name="Mauceli E."/>
            <person name="MacCallum I."/>
        </authorList>
    </citation>
    <scope>NUCLEOTIDE SEQUENCE [LARGE SCALE GENOMIC DNA]</scope>
    <source>
        <strain evidence="2">Rob3c / Tucson 14021-0248.25</strain>
    </source>
</reference>
<accession>B4HRH3</accession>
<gene>
    <name evidence="1" type="primary">Dsec\GM20736</name>
    <name evidence="1" type="ORF">Dsec_GM20736</name>
</gene>
<dbReference type="AlphaFoldDB" id="B4HRH3"/>
<dbReference type="Proteomes" id="UP000001292">
    <property type="component" value="Unassembled WGS sequence"/>
</dbReference>
<keyword evidence="2" id="KW-1185">Reference proteome</keyword>
<proteinExistence type="predicted"/>
<sequence length="57" mass="6591">MAVFASRYERKLPIDDTQALSCEITAIQEVAGHTEYLLRVWRGASNKDYWDRSTSLQ</sequence>
<dbReference type="EMBL" id="CH480816">
    <property type="protein sequence ID" value="EDW46855.1"/>
    <property type="molecule type" value="Genomic_DNA"/>
</dbReference>